<dbReference type="GO" id="GO:0016020">
    <property type="term" value="C:membrane"/>
    <property type="evidence" value="ECO:0007669"/>
    <property type="project" value="UniProtKB-SubCell"/>
</dbReference>
<dbReference type="GO" id="GO:0140359">
    <property type="term" value="F:ABC-type transporter activity"/>
    <property type="evidence" value="ECO:0007669"/>
    <property type="project" value="InterPro"/>
</dbReference>
<dbReference type="Proteomes" id="UP000269721">
    <property type="component" value="Unassembled WGS sequence"/>
</dbReference>
<dbReference type="Gene3D" id="3.40.50.300">
    <property type="entry name" value="P-loop containing nucleotide triphosphate hydrolases"/>
    <property type="match status" value="1"/>
</dbReference>
<sequence length="317" mass="33923">GAGKSSLLDILASKTKRGSTSGTLSVDSRPVSRRDFRRISGYVDQEDVLMETLTVRETLLFSAMLRLPESMTRAEKEARVDEVLTILGLEKVARERVGGRGRRGISGGEKRRVSIGVELVTRPAVLFLDEPTSGLDSYSAKSVVETLCRLARATSQTIVFTIHQPRSDIFPLFDSILLLARGRPLYFGPSSTASSHFANIGHPCPEGYNIADHLLDVAVAGNHQDLTPSPSSSASPLLSGGDIRLRKMPSAGSGFATLLAAEPETEIEPDDAESDREDDLTDVGEEEGEDGFSVGVGSGGREGRGSDTFVTKYGIGP</sequence>
<evidence type="ECO:0000313" key="9">
    <source>
        <dbReference type="Proteomes" id="UP000269721"/>
    </source>
</evidence>
<reference evidence="9" key="1">
    <citation type="journal article" date="2018" name="Nat. Microbiol.">
        <title>Leveraging single-cell genomics to expand the fungal tree of life.</title>
        <authorList>
            <person name="Ahrendt S.R."/>
            <person name="Quandt C.A."/>
            <person name="Ciobanu D."/>
            <person name="Clum A."/>
            <person name="Salamov A."/>
            <person name="Andreopoulos B."/>
            <person name="Cheng J.F."/>
            <person name="Woyke T."/>
            <person name="Pelin A."/>
            <person name="Henrissat B."/>
            <person name="Reynolds N.K."/>
            <person name="Benny G.L."/>
            <person name="Smith M.E."/>
            <person name="James T.Y."/>
            <person name="Grigoriev I.V."/>
        </authorList>
    </citation>
    <scope>NUCLEOTIDE SEQUENCE [LARGE SCALE GENOMIC DNA]</scope>
</reference>
<feature type="region of interest" description="Disordered" evidence="6">
    <location>
        <begin position="258"/>
        <end position="317"/>
    </location>
</feature>
<keyword evidence="8" id="KW-0378">Hydrolase</keyword>
<feature type="non-terminal residue" evidence="8">
    <location>
        <position position="1"/>
    </location>
</feature>
<name>A0A4P9VWU1_9FUNG</name>
<dbReference type="EMBL" id="ML002167">
    <property type="protein sequence ID" value="RKO82728.1"/>
    <property type="molecule type" value="Genomic_DNA"/>
</dbReference>
<dbReference type="PANTHER" id="PTHR48041">
    <property type="entry name" value="ABC TRANSPORTER G FAMILY MEMBER 28"/>
    <property type="match status" value="1"/>
</dbReference>
<organism evidence="8 9">
    <name type="scientific">Blyttiomyces helicus</name>
    <dbReference type="NCBI Taxonomy" id="388810"/>
    <lineage>
        <taxon>Eukaryota</taxon>
        <taxon>Fungi</taxon>
        <taxon>Fungi incertae sedis</taxon>
        <taxon>Chytridiomycota</taxon>
        <taxon>Chytridiomycota incertae sedis</taxon>
        <taxon>Chytridiomycetes</taxon>
        <taxon>Chytridiomycetes incertae sedis</taxon>
        <taxon>Blyttiomyces</taxon>
    </lineage>
</organism>
<dbReference type="InterPro" id="IPR027417">
    <property type="entry name" value="P-loop_NTPase"/>
</dbReference>
<dbReference type="InterPro" id="IPR043926">
    <property type="entry name" value="ABCG_dom"/>
</dbReference>
<keyword evidence="5" id="KW-0472">Membrane</keyword>
<keyword evidence="4" id="KW-1133">Transmembrane helix</keyword>
<dbReference type="InterPro" id="IPR003439">
    <property type="entry name" value="ABC_transporter-like_ATP-bd"/>
</dbReference>
<proteinExistence type="predicted"/>
<keyword evidence="2" id="KW-0813">Transport</keyword>
<dbReference type="AlphaFoldDB" id="A0A4P9VWU1"/>
<dbReference type="Pfam" id="PF19055">
    <property type="entry name" value="ABC2_membrane_7"/>
    <property type="match status" value="1"/>
</dbReference>
<dbReference type="OrthoDB" id="66620at2759"/>
<dbReference type="Pfam" id="PF00005">
    <property type="entry name" value="ABC_tran"/>
    <property type="match status" value="1"/>
</dbReference>
<dbReference type="PROSITE" id="PS00211">
    <property type="entry name" value="ABC_TRANSPORTER_1"/>
    <property type="match status" value="1"/>
</dbReference>
<feature type="domain" description="ABC transporter" evidence="7">
    <location>
        <begin position="2"/>
        <end position="206"/>
    </location>
</feature>
<evidence type="ECO:0000256" key="5">
    <source>
        <dbReference type="ARBA" id="ARBA00023136"/>
    </source>
</evidence>
<comment type="subcellular location">
    <subcellularLocation>
        <location evidence="1">Membrane</location>
        <topology evidence="1">Multi-pass membrane protein</topology>
    </subcellularLocation>
</comment>
<dbReference type="GO" id="GO:0016887">
    <property type="term" value="F:ATP hydrolysis activity"/>
    <property type="evidence" value="ECO:0007669"/>
    <property type="project" value="InterPro"/>
</dbReference>
<evidence type="ECO:0000313" key="8">
    <source>
        <dbReference type="EMBL" id="RKO82728.1"/>
    </source>
</evidence>
<evidence type="ECO:0000256" key="1">
    <source>
        <dbReference type="ARBA" id="ARBA00004141"/>
    </source>
</evidence>
<evidence type="ECO:0000256" key="6">
    <source>
        <dbReference type="SAM" id="MobiDB-lite"/>
    </source>
</evidence>
<dbReference type="GO" id="GO:0005524">
    <property type="term" value="F:ATP binding"/>
    <property type="evidence" value="ECO:0007669"/>
    <property type="project" value="InterPro"/>
</dbReference>
<protein>
    <submittedName>
        <fullName evidence="8">P-loop containing nucleoside triphosphate hydrolase protein</fullName>
    </submittedName>
</protein>
<gene>
    <name evidence="8" type="ORF">BDK51DRAFT_17593</name>
</gene>
<dbReference type="PROSITE" id="PS50893">
    <property type="entry name" value="ABC_TRANSPORTER_2"/>
    <property type="match status" value="1"/>
</dbReference>
<keyword evidence="3" id="KW-0812">Transmembrane</keyword>
<evidence type="ECO:0000259" key="7">
    <source>
        <dbReference type="PROSITE" id="PS50893"/>
    </source>
</evidence>
<dbReference type="InterPro" id="IPR017871">
    <property type="entry name" value="ABC_transporter-like_CS"/>
</dbReference>
<dbReference type="InterPro" id="IPR050352">
    <property type="entry name" value="ABCG_transporters"/>
</dbReference>
<dbReference type="PANTHER" id="PTHR48041:SF2">
    <property type="entry name" value="ATP-DEPENDENT PERMEASE-RELATED"/>
    <property type="match status" value="1"/>
</dbReference>
<accession>A0A4P9VWU1</accession>
<evidence type="ECO:0000256" key="3">
    <source>
        <dbReference type="ARBA" id="ARBA00022692"/>
    </source>
</evidence>
<evidence type="ECO:0000256" key="4">
    <source>
        <dbReference type="ARBA" id="ARBA00022989"/>
    </source>
</evidence>
<evidence type="ECO:0000256" key="2">
    <source>
        <dbReference type="ARBA" id="ARBA00022448"/>
    </source>
</evidence>
<keyword evidence="9" id="KW-1185">Reference proteome</keyword>
<feature type="compositionally biased region" description="Acidic residues" evidence="6">
    <location>
        <begin position="263"/>
        <end position="290"/>
    </location>
</feature>
<dbReference type="SUPFAM" id="SSF52540">
    <property type="entry name" value="P-loop containing nucleoside triphosphate hydrolases"/>
    <property type="match status" value="1"/>
</dbReference>